<proteinExistence type="predicted"/>
<organism evidence="2 3">
    <name type="scientific">Mycena venus</name>
    <dbReference type="NCBI Taxonomy" id="2733690"/>
    <lineage>
        <taxon>Eukaryota</taxon>
        <taxon>Fungi</taxon>
        <taxon>Dikarya</taxon>
        <taxon>Basidiomycota</taxon>
        <taxon>Agaricomycotina</taxon>
        <taxon>Agaricomycetes</taxon>
        <taxon>Agaricomycetidae</taxon>
        <taxon>Agaricales</taxon>
        <taxon>Marasmiineae</taxon>
        <taxon>Mycenaceae</taxon>
        <taxon>Mycena</taxon>
    </lineage>
</organism>
<sequence length="290" mass="31965">MPMLSTTPMFNTWHNQINTLTQVTDDGADQDAQAGKAPEVKLWVKPSPQGHDQQETIVCQMLPKYTVPSATGLPKPRRAAKRKLDETETPSQTAAKAEQEVVFPDEKDIKIGAHYEPTLLEDCGGDYFSHVRSKLVQLDVCDVDNKLVGPWRYYEVLRPGTLVLVYASLHVFNMKDDKAGKTRKVYQINAQSRSVTNPSPPAWASDLLLGSPRAPLHLRLLSIISKAHSVNQPAKSVASTSTSSESASTLDEDMDVDTDKPVDGGDADVDADTQPPHDDKKGKRARRIRV</sequence>
<keyword evidence="2" id="KW-0547">Nucleotide-binding</keyword>
<gene>
    <name evidence="2" type="ORF">MVEN_00132700</name>
</gene>
<feature type="region of interest" description="Disordered" evidence="1">
    <location>
        <begin position="69"/>
        <end position="97"/>
    </location>
</feature>
<keyword evidence="2" id="KW-0378">Hydrolase</keyword>
<evidence type="ECO:0000313" key="3">
    <source>
        <dbReference type="Proteomes" id="UP000620124"/>
    </source>
</evidence>
<protein>
    <submittedName>
        <fullName evidence="2">ATP-dependent DNA helicase</fullName>
    </submittedName>
</protein>
<evidence type="ECO:0000313" key="2">
    <source>
        <dbReference type="EMBL" id="KAF7372693.1"/>
    </source>
</evidence>
<evidence type="ECO:0000256" key="1">
    <source>
        <dbReference type="SAM" id="MobiDB-lite"/>
    </source>
</evidence>
<keyword evidence="3" id="KW-1185">Reference proteome</keyword>
<reference evidence="2" key="1">
    <citation type="submission" date="2020-05" db="EMBL/GenBank/DDBJ databases">
        <title>Mycena genomes resolve the evolution of fungal bioluminescence.</title>
        <authorList>
            <person name="Tsai I.J."/>
        </authorList>
    </citation>
    <scope>NUCLEOTIDE SEQUENCE</scope>
    <source>
        <strain evidence="2">CCC161011</strain>
    </source>
</reference>
<name>A0A8H6Z507_9AGAR</name>
<dbReference type="OrthoDB" id="3060725at2759"/>
<dbReference type="EMBL" id="JACAZI010000001">
    <property type="protein sequence ID" value="KAF7372693.1"/>
    <property type="molecule type" value="Genomic_DNA"/>
</dbReference>
<dbReference type="GO" id="GO:0004386">
    <property type="term" value="F:helicase activity"/>
    <property type="evidence" value="ECO:0007669"/>
    <property type="project" value="UniProtKB-KW"/>
</dbReference>
<feature type="compositionally biased region" description="Low complexity" evidence="1">
    <location>
        <begin position="234"/>
        <end position="249"/>
    </location>
</feature>
<keyword evidence="2" id="KW-0347">Helicase</keyword>
<comment type="caution">
    <text evidence="2">The sequence shown here is derived from an EMBL/GenBank/DDBJ whole genome shotgun (WGS) entry which is preliminary data.</text>
</comment>
<dbReference type="AlphaFoldDB" id="A0A8H6Z507"/>
<keyword evidence="2" id="KW-0067">ATP-binding</keyword>
<feature type="region of interest" description="Disordered" evidence="1">
    <location>
        <begin position="232"/>
        <end position="290"/>
    </location>
</feature>
<accession>A0A8H6Z507</accession>
<dbReference type="Proteomes" id="UP000620124">
    <property type="component" value="Unassembled WGS sequence"/>
</dbReference>